<accession>A0A820GJY5</accession>
<reference evidence="1" key="1">
    <citation type="submission" date="2021-02" db="EMBL/GenBank/DDBJ databases">
        <authorList>
            <person name="Nowell W R."/>
        </authorList>
    </citation>
    <scope>NUCLEOTIDE SEQUENCE</scope>
</reference>
<organism evidence="1 2">
    <name type="scientific">Rotaria sordida</name>
    <dbReference type="NCBI Taxonomy" id="392033"/>
    <lineage>
        <taxon>Eukaryota</taxon>
        <taxon>Metazoa</taxon>
        <taxon>Spiralia</taxon>
        <taxon>Gnathifera</taxon>
        <taxon>Rotifera</taxon>
        <taxon>Eurotatoria</taxon>
        <taxon>Bdelloidea</taxon>
        <taxon>Philodinida</taxon>
        <taxon>Philodinidae</taxon>
        <taxon>Rotaria</taxon>
    </lineage>
</organism>
<name>A0A820GJY5_9BILA</name>
<evidence type="ECO:0000313" key="2">
    <source>
        <dbReference type="Proteomes" id="UP000663874"/>
    </source>
</evidence>
<dbReference type="Proteomes" id="UP000663874">
    <property type="component" value="Unassembled WGS sequence"/>
</dbReference>
<comment type="caution">
    <text evidence="1">The sequence shown here is derived from an EMBL/GenBank/DDBJ whole genome shotgun (WGS) entry which is preliminary data.</text>
</comment>
<evidence type="ECO:0000313" key="1">
    <source>
        <dbReference type="EMBL" id="CAF4278386.1"/>
    </source>
</evidence>
<dbReference type="EMBL" id="CAJOBE010027658">
    <property type="protein sequence ID" value="CAF4278386.1"/>
    <property type="molecule type" value="Genomic_DNA"/>
</dbReference>
<proteinExistence type="predicted"/>
<feature type="non-terminal residue" evidence="1">
    <location>
        <position position="1"/>
    </location>
</feature>
<sequence>IAAVLDPNKYYRLRRRPIELEAAIRLLKIEMEKEAEQISQHLGLAHSANGTACNLNLINLPSTNETQNSIDNLFSLCEIEASPVRTPSKNKRLSIDEEIEYYISSFNMDQQQQHVKFSNFWSSHEKRLPIMSSVV</sequence>
<gene>
    <name evidence="1" type="ORF">FNK824_LOCUS39798</name>
</gene>
<protein>
    <submittedName>
        <fullName evidence="1">Uncharacterized protein</fullName>
    </submittedName>
</protein>
<dbReference type="AlphaFoldDB" id="A0A820GJY5"/>